<evidence type="ECO:0000256" key="2">
    <source>
        <dbReference type="ARBA" id="ARBA00023125"/>
    </source>
</evidence>
<feature type="DNA-binding region" description="H-T-H motif" evidence="4">
    <location>
        <begin position="32"/>
        <end position="51"/>
    </location>
</feature>
<keyword evidence="2 4" id="KW-0238">DNA-binding</keyword>
<dbReference type="GO" id="GO:0003700">
    <property type="term" value="F:DNA-binding transcription factor activity"/>
    <property type="evidence" value="ECO:0007669"/>
    <property type="project" value="TreeGrafter"/>
</dbReference>
<comment type="caution">
    <text evidence="6">The sequence shown here is derived from an EMBL/GenBank/DDBJ whole genome shotgun (WGS) entry which is preliminary data.</text>
</comment>
<dbReference type="InterPro" id="IPR009057">
    <property type="entry name" value="Homeodomain-like_sf"/>
</dbReference>
<evidence type="ECO:0000313" key="7">
    <source>
        <dbReference type="Proteomes" id="UP000446866"/>
    </source>
</evidence>
<evidence type="ECO:0000259" key="5">
    <source>
        <dbReference type="PROSITE" id="PS50977"/>
    </source>
</evidence>
<gene>
    <name evidence="6" type="ORF">D0435_00990</name>
</gene>
<dbReference type="PANTHER" id="PTHR30055">
    <property type="entry name" value="HTH-TYPE TRANSCRIPTIONAL REGULATOR RUTR"/>
    <property type="match status" value="1"/>
</dbReference>
<dbReference type="Pfam" id="PF00440">
    <property type="entry name" value="TetR_N"/>
    <property type="match status" value="1"/>
</dbReference>
<dbReference type="AlphaFoldDB" id="A0A845QJG1"/>
<accession>A0A845QJG1</accession>
<dbReference type="SUPFAM" id="SSF48498">
    <property type="entry name" value="Tetracyclin repressor-like, C-terminal domain"/>
    <property type="match status" value="1"/>
</dbReference>
<dbReference type="Gene3D" id="1.10.357.10">
    <property type="entry name" value="Tetracycline Repressor, domain 2"/>
    <property type="match status" value="1"/>
</dbReference>
<dbReference type="InterPro" id="IPR050109">
    <property type="entry name" value="HTH-type_TetR-like_transc_reg"/>
</dbReference>
<evidence type="ECO:0000256" key="3">
    <source>
        <dbReference type="ARBA" id="ARBA00023163"/>
    </source>
</evidence>
<keyword evidence="7" id="KW-1185">Reference proteome</keyword>
<evidence type="ECO:0000313" key="6">
    <source>
        <dbReference type="EMBL" id="NBH60248.1"/>
    </source>
</evidence>
<keyword evidence="3" id="KW-0804">Transcription</keyword>
<proteinExistence type="predicted"/>
<dbReference type="InterPro" id="IPR036271">
    <property type="entry name" value="Tet_transcr_reg_TetR-rel_C_sf"/>
</dbReference>
<dbReference type="InterPro" id="IPR023772">
    <property type="entry name" value="DNA-bd_HTH_TetR-type_CS"/>
</dbReference>
<dbReference type="Gene3D" id="1.10.10.60">
    <property type="entry name" value="Homeodomain-like"/>
    <property type="match status" value="1"/>
</dbReference>
<dbReference type="PANTHER" id="PTHR30055:SF234">
    <property type="entry name" value="HTH-TYPE TRANSCRIPTIONAL REGULATOR BETI"/>
    <property type="match status" value="1"/>
</dbReference>
<protein>
    <submittedName>
        <fullName evidence="6">TetR/AcrR family transcriptional regulator</fullName>
    </submittedName>
</protein>
<dbReference type="EMBL" id="QXWK01000001">
    <property type="protein sequence ID" value="NBH60248.1"/>
    <property type="molecule type" value="Genomic_DNA"/>
</dbReference>
<evidence type="ECO:0000256" key="4">
    <source>
        <dbReference type="PROSITE-ProRule" id="PRU00335"/>
    </source>
</evidence>
<evidence type="ECO:0000256" key="1">
    <source>
        <dbReference type="ARBA" id="ARBA00023015"/>
    </source>
</evidence>
<dbReference type="SUPFAM" id="SSF46689">
    <property type="entry name" value="Homeodomain-like"/>
    <property type="match status" value="1"/>
</dbReference>
<keyword evidence="1" id="KW-0805">Transcription regulation</keyword>
<dbReference type="InterPro" id="IPR001647">
    <property type="entry name" value="HTH_TetR"/>
</dbReference>
<sequence length="199" mass="22053">MTSRQIAALATKKKLLDAGSKIIAEKGLSQATVDEITALAGVSKGTFYTYFKKKEDIVFALGYGAFSEVLDKAMSLQDTFIEKIIYYMVHFSACIEDSGYKLSQEWIRSLSDISSSEETGPRGKLKFDLDSISRLIQAGVEEGNLAKDTPAEVLTHTLADILYGQMFCWSVSDGSYSLRARTEEFCETCLPEIFKAYAL</sequence>
<dbReference type="RefSeq" id="WP_160200547.1">
    <property type="nucleotide sequence ID" value="NZ_QXWK01000001.1"/>
</dbReference>
<reference evidence="6 7" key="1">
    <citation type="submission" date="2018-08" db="EMBL/GenBank/DDBJ databases">
        <title>Murine metabolic-syndrome-specific gut microbial biobank.</title>
        <authorList>
            <person name="Liu C."/>
        </authorList>
    </citation>
    <scope>NUCLEOTIDE SEQUENCE [LARGE SCALE GENOMIC DNA]</scope>
    <source>
        <strain evidence="6 7">28</strain>
    </source>
</reference>
<name>A0A845QJG1_9FIRM</name>
<dbReference type="PRINTS" id="PR00455">
    <property type="entry name" value="HTHTETR"/>
</dbReference>
<dbReference type="PROSITE" id="PS01081">
    <property type="entry name" value="HTH_TETR_1"/>
    <property type="match status" value="1"/>
</dbReference>
<dbReference type="Proteomes" id="UP000446866">
    <property type="component" value="Unassembled WGS sequence"/>
</dbReference>
<organism evidence="6 7">
    <name type="scientific">Anaerotruncus colihominis</name>
    <dbReference type="NCBI Taxonomy" id="169435"/>
    <lineage>
        <taxon>Bacteria</taxon>
        <taxon>Bacillati</taxon>
        <taxon>Bacillota</taxon>
        <taxon>Clostridia</taxon>
        <taxon>Eubacteriales</taxon>
        <taxon>Oscillospiraceae</taxon>
        <taxon>Anaerotruncus</taxon>
    </lineage>
</organism>
<dbReference type="GO" id="GO:0000976">
    <property type="term" value="F:transcription cis-regulatory region binding"/>
    <property type="evidence" value="ECO:0007669"/>
    <property type="project" value="TreeGrafter"/>
</dbReference>
<dbReference type="PROSITE" id="PS50977">
    <property type="entry name" value="HTH_TETR_2"/>
    <property type="match status" value="1"/>
</dbReference>
<feature type="domain" description="HTH tetR-type" evidence="5">
    <location>
        <begin position="9"/>
        <end position="69"/>
    </location>
</feature>